<evidence type="ECO:0008006" key="4">
    <source>
        <dbReference type="Google" id="ProtNLM"/>
    </source>
</evidence>
<dbReference type="Proteomes" id="UP000011185">
    <property type="component" value="Unassembled WGS sequence"/>
</dbReference>
<dbReference type="AlphaFoldDB" id="L7K0J6"/>
<sequence length="1131" mass="130032">MGEGPISGDMSNKSALGKQKQIIYRAVPANSFVSGGYKKGAAAKYKMKEVPRYENDKKLRAGKSSLERNCAGCTCGREGIRAPEDALKVHTDSEGTQAFLNARENGCCKRCANKNAVSIGNCRSSVNILLPDPGMESPSTCKENALFNKIYAQHINRDYTNVMNQIQERSISRASAVSEAEIAEIVAASRQPEEHAHVVHDGHSNYFARRGTRIAEELRPEYVPLDQPSCTCESSSYEYEGYYTDLGHASEYESVEEMFRSSYSSDETPDPKIWYNRQISSKQKLKIDKLNVLSTKKDEEKVILECEDSSEDERGLEYERAATKDAGTGMQHTASKEINTAGDKESYRYLDRMGIKKEETVPVGCFLGNGNRGDDERRSNKTDEAAMLSREEMEAQKEQLKRAYQREDQNYDKDESQVKRAYQREENQNYDKDENGRVIQDKEIREASSKENDRPVEKELMEQKESTRADRQRDDHLDGRQQEYSFMLADDVVQNKNMLLERIKKKFSSKLSGPDRMNNKSFIIRRETAVPAENEENQGLSKFIDEHPPGENVKMRGMNRNNNFIRRYDVSDQNFVIDDTAKNTKELEKKFVKCMKEHLKLNEGVLSAGVIGDQRGSNCLKNTFVQLLNTYTAASINQTISEEMRSRAKCRERIARMGENSEEMDEKVYAAEKNLLLHNDSFYVTALENNALENKKMQINVKTHNFKIVIKKERLHVDEQVEVSRGDSSKMLANAHDEKTIYLNNFSQNDISGGIKEVETKIFNLDEQIRREYTHNKFEVPRTDVKREDSVVEVCCMADDQVAQESNRELNTSITEYRANTIGVDAFNKEEVKTHEPKVIEEEAVVVANEKGLADVVIAENAENIQTVDATNRRNAGESTEGVFFRNVIGVQIVENPERELEKELRQRCRTQYVEGSEIKSIEVPVTEKKVFSLYEPYHDYNFERLFYQFHIEECESLKEFGHANIIGKMHYRSETNFFNFNWAKLSERKLFCYKPEFSYIRREESDLLSPSLNEKFHALDFAVELEGAKLFLYSAPTFTLQNAIKLIKCKNISEFMDITNFHVVNVTPKGSKYLVDISNDQIRKQFMIKDLSFIVESSGVKYFFRVETLKAFINWLACLYMRIHNLKGYV</sequence>
<dbReference type="VEuPathDB" id="MicrosporidiaDB:THOM_0171"/>
<dbReference type="OMA" id="HIEECES"/>
<dbReference type="EMBL" id="JH993811">
    <property type="protein sequence ID" value="ELQ76847.1"/>
    <property type="molecule type" value="Genomic_DNA"/>
</dbReference>
<organism evidence="2 3">
    <name type="scientific">Trachipleistophora hominis</name>
    <name type="common">Microsporidian parasite</name>
    <dbReference type="NCBI Taxonomy" id="72359"/>
    <lineage>
        <taxon>Eukaryota</taxon>
        <taxon>Fungi</taxon>
        <taxon>Fungi incertae sedis</taxon>
        <taxon>Microsporidia</taxon>
        <taxon>Pleistophoridae</taxon>
        <taxon>Trachipleistophora</taxon>
    </lineage>
</organism>
<evidence type="ECO:0000256" key="1">
    <source>
        <dbReference type="SAM" id="MobiDB-lite"/>
    </source>
</evidence>
<proteinExistence type="predicted"/>
<dbReference type="InParanoid" id="L7K0J6"/>
<evidence type="ECO:0000313" key="3">
    <source>
        <dbReference type="Proteomes" id="UP000011185"/>
    </source>
</evidence>
<dbReference type="HOGENOM" id="CLU_279009_0_0_1"/>
<reference evidence="2 3" key="1">
    <citation type="journal article" date="2012" name="PLoS Pathog.">
        <title>The genome of the obligate intracellular parasite Trachipleistophora hominis: new insights into microsporidian genome dynamics and reductive evolution.</title>
        <authorList>
            <person name="Heinz E."/>
            <person name="Williams T.A."/>
            <person name="Nakjang S."/>
            <person name="Noel C.J."/>
            <person name="Swan D.C."/>
            <person name="Goldberg A.V."/>
            <person name="Harris S.R."/>
            <person name="Weinmaier T."/>
            <person name="Markert S."/>
            <person name="Becher D."/>
            <person name="Bernhardt J."/>
            <person name="Dagan T."/>
            <person name="Hacker C."/>
            <person name="Lucocq J.M."/>
            <person name="Schweder T."/>
            <person name="Rattei T."/>
            <person name="Hall N."/>
            <person name="Hirt R.P."/>
            <person name="Embley T.M."/>
        </authorList>
    </citation>
    <scope>NUCLEOTIDE SEQUENCE [LARGE SCALE GENOMIC DNA]</scope>
</reference>
<dbReference type="OrthoDB" id="10416744at2759"/>
<protein>
    <recommendedName>
        <fullName evidence="4">PH domain-containing protein</fullName>
    </recommendedName>
</protein>
<accession>L7K0J6</accession>
<evidence type="ECO:0000313" key="2">
    <source>
        <dbReference type="EMBL" id="ELQ76847.1"/>
    </source>
</evidence>
<feature type="compositionally biased region" description="Basic and acidic residues" evidence="1">
    <location>
        <begin position="372"/>
        <end position="477"/>
    </location>
</feature>
<keyword evidence="3" id="KW-1185">Reference proteome</keyword>
<name>L7K0J6_TRAHO</name>
<feature type="region of interest" description="Disordered" evidence="1">
    <location>
        <begin position="363"/>
        <end position="477"/>
    </location>
</feature>
<gene>
    <name evidence="2" type="ORF">THOM_0171</name>
</gene>